<organism evidence="1">
    <name type="scientific">Anguilla anguilla</name>
    <name type="common">European freshwater eel</name>
    <name type="synonym">Muraena anguilla</name>
    <dbReference type="NCBI Taxonomy" id="7936"/>
    <lineage>
        <taxon>Eukaryota</taxon>
        <taxon>Metazoa</taxon>
        <taxon>Chordata</taxon>
        <taxon>Craniata</taxon>
        <taxon>Vertebrata</taxon>
        <taxon>Euteleostomi</taxon>
        <taxon>Actinopterygii</taxon>
        <taxon>Neopterygii</taxon>
        <taxon>Teleostei</taxon>
        <taxon>Anguilliformes</taxon>
        <taxon>Anguillidae</taxon>
        <taxon>Anguilla</taxon>
    </lineage>
</organism>
<dbReference type="EMBL" id="GBXM01035501">
    <property type="protein sequence ID" value="JAH73076.1"/>
    <property type="molecule type" value="Transcribed_RNA"/>
</dbReference>
<proteinExistence type="predicted"/>
<reference evidence="1" key="2">
    <citation type="journal article" date="2015" name="Fish Shellfish Immunol.">
        <title>Early steps in the European eel (Anguilla anguilla)-Vibrio vulnificus interaction in the gills: Role of the RtxA13 toxin.</title>
        <authorList>
            <person name="Callol A."/>
            <person name="Pajuelo D."/>
            <person name="Ebbesson L."/>
            <person name="Teles M."/>
            <person name="MacKenzie S."/>
            <person name="Amaro C."/>
        </authorList>
    </citation>
    <scope>NUCLEOTIDE SEQUENCE</scope>
</reference>
<protein>
    <submittedName>
        <fullName evidence="1">Uncharacterized protein</fullName>
    </submittedName>
</protein>
<reference evidence="1" key="1">
    <citation type="submission" date="2014-11" db="EMBL/GenBank/DDBJ databases">
        <authorList>
            <person name="Amaro Gonzalez C."/>
        </authorList>
    </citation>
    <scope>NUCLEOTIDE SEQUENCE</scope>
</reference>
<name>A0A0E9V4Z9_ANGAN</name>
<evidence type="ECO:0000313" key="1">
    <source>
        <dbReference type="EMBL" id="JAH73076.1"/>
    </source>
</evidence>
<accession>A0A0E9V4Z9</accession>
<sequence>MQYFTTLKCIESG</sequence>